<dbReference type="GO" id="GO:0004674">
    <property type="term" value="F:protein serine/threonine kinase activity"/>
    <property type="evidence" value="ECO:0007669"/>
    <property type="project" value="UniProtKB-KW"/>
</dbReference>
<dbReference type="AlphaFoldDB" id="A0AA46AFA5"/>
<dbReference type="InterPro" id="IPR011009">
    <property type="entry name" value="Kinase-like_dom_sf"/>
</dbReference>
<dbReference type="SUPFAM" id="SSF56112">
    <property type="entry name" value="Protein kinase-like (PK-like)"/>
    <property type="match status" value="1"/>
</dbReference>
<proteinExistence type="predicted"/>
<organism evidence="1 2">
    <name type="scientific">Venenivibrio stagnispumantis</name>
    <dbReference type="NCBI Taxonomy" id="407998"/>
    <lineage>
        <taxon>Bacteria</taxon>
        <taxon>Pseudomonadati</taxon>
        <taxon>Aquificota</taxon>
        <taxon>Aquificia</taxon>
        <taxon>Aquificales</taxon>
        <taxon>Hydrogenothermaceae</taxon>
        <taxon>Venenivibrio</taxon>
    </lineage>
</organism>
<evidence type="ECO:0000313" key="2">
    <source>
        <dbReference type="Proteomes" id="UP001157947"/>
    </source>
</evidence>
<gene>
    <name evidence="1" type="ORF">SAMN06264868_11921</name>
</gene>
<comment type="caution">
    <text evidence="1">The sequence shown here is derived from an EMBL/GenBank/DDBJ whole genome shotgun (WGS) entry which is preliminary data.</text>
</comment>
<protein>
    <submittedName>
        <fullName evidence="1">Serine/threonine protein kinase</fullName>
    </submittedName>
</protein>
<evidence type="ECO:0000313" key="1">
    <source>
        <dbReference type="EMBL" id="SMP19410.1"/>
    </source>
</evidence>
<keyword evidence="2" id="KW-1185">Reference proteome</keyword>
<reference evidence="1" key="1">
    <citation type="submission" date="2017-05" db="EMBL/GenBank/DDBJ databases">
        <authorList>
            <person name="Varghese N."/>
            <person name="Submissions S."/>
        </authorList>
    </citation>
    <scope>NUCLEOTIDE SEQUENCE</scope>
    <source>
        <strain evidence="1">DSM 18763</strain>
    </source>
</reference>
<keyword evidence="1" id="KW-0808">Transferase</keyword>
<dbReference type="Proteomes" id="UP001157947">
    <property type="component" value="Unassembled WGS sequence"/>
</dbReference>
<keyword evidence="1" id="KW-0418">Kinase</keyword>
<name>A0AA46AFA5_9AQUI</name>
<dbReference type="RefSeq" id="WP_265134869.1">
    <property type="nucleotide sequence ID" value="NZ_FXTX01000019.1"/>
</dbReference>
<sequence length="197" mass="23262">MFFEKIKDDIKDLKQIGEGWKAKIYAGYYNGLLLSFKIPIKKDYTFSIKKEGIILKELNKYNIGAKLYLLGEDFIAYRYIEGRPLNEVLNKENSKILLSNLLNQARKLDILKINKEEMHKPYSNVLVTDNYDVYLIDFERASKTLSPKNVTQLITFFLNNKDLFENIDKDKIINLLKIYKNGYSEDTFIKLKNEFFK</sequence>
<dbReference type="EMBL" id="FXTX01000019">
    <property type="protein sequence ID" value="SMP19410.1"/>
    <property type="molecule type" value="Genomic_DNA"/>
</dbReference>
<accession>A0AA46AFA5</accession>
<keyword evidence="1" id="KW-0723">Serine/threonine-protein kinase</keyword>